<dbReference type="Pfam" id="PF00498">
    <property type="entry name" value="FHA"/>
    <property type="match status" value="1"/>
</dbReference>
<evidence type="ECO:0000313" key="2">
    <source>
        <dbReference type="EMBL" id="KAJ7740471.1"/>
    </source>
</evidence>
<dbReference type="EMBL" id="JARJLG010000127">
    <property type="protein sequence ID" value="KAJ7740471.1"/>
    <property type="molecule type" value="Genomic_DNA"/>
</dbReference>
<dbReference type="PANTHER" id="PTHR15715">
    <property type="entry name" value="CENTROSOMAL PROTEIN OF 170 KDA"/>
    <property type="match status" value="1"/>
</dbReference>
<dbReference type="SUPFAM" id="SSF49879">
    <property type="entry name" value="SMAD/FHA domain"/>
    <property type="match status" value="1"/>
</dbReference>
<dbReference type="InterPro" id="IPR051176">
    <property type="entry name" value="Cent_Immune-Sig_Mod"/>
</dbReference>
<name>A0AAD7N0N0_9AGAR</name>
<evidence type="ECO:0000313" key="3">
    <source>
        <dbReference type="Proteomes" id="UP001215280"/>
    </source>
</evidence>
<feature type="non-terminal residue" evidence="2">
    <location>
        <position position="1"/>
    </location>
</feature>
<dbReference type="Proteomes" id="UP001215280">
    <property type="component" value="Unassembled WGS sequence"/>
</dbReference>
<dbReference type="InterPro" id="IPR008984">
    <property type="entry name" value="SMAD_FHA_dom_sf"/>
</dbReference>
<feature type="non-terminal residue" evidence="2">
    <location>
        <position position="101"/>
    </location>
</feature>
<dbReference type="PANTHER" id="PTHR15715:SF37">
    <property type="entry name" value="LD47843P"/>
    <property type="match status" value="1"/>
</dbReference>
<evidence type="ECO:0000259" key="1">
    <source>
        <dbReference type="PROSITE" id="PS50006"/>
    </source>
</evidence>
<reference evidence="2" key="1">
    <citation type="submission" date="2023-03" db="EMBL/GenBank/DDBJ databases">
        <title>Massive genome expansion in bonnet fungi (Mycena s.s.) driven by repeated elements and novel gene families across ecological guilds.</title>
        <authorList>
            <consortium name="Lawrence Berkeley National Laboratory"/>
            <person name="Harder C.B."/>
            <person name="Miyauchi S."/>
            <person name="Viragh M."/>
            <person name="Kuo A."/>
            <person name="Thoen E."/>
            <person name="Andreopoulos B."/>
            <person name="Lu D."/>
            <person name="Skrede I."/>
            <person name="Drula E."/>
            <person name="Henrissat B."/>
            <person name="Morin E."/>
            <person name="Kohler A."/>
            <person name="Barry K."/>
            <person name="LaButti K."/>
            <person name="Morin E."/>
            <person name="Salamov A."/>
            <person name="Lipzen A."/>
            <person name="Mereny Z."/>
            <person name="Hegedus B."/>
            <person name="Baldrian P."/>
            <person name="Stursova M."/>
            <person name="Weitz H."/>
            <person name="Taylor A."/>
            <person name="Grigoriev I.V."/>
            <person name="Nagy L.G."/>
            <person name="Martin F."/>
            <person name="Kauserud H."/>
        </authorList>
    </citation>
    <scope>NUCLEOTIDE SEQUENCE</scope>
    <source>
        <strain evidence="2">CBHHK188m</strain>
    </source>
</reference>
<comment type="caution">
    <text evidence="2">The sequence shown here is derived from an EMBL/GenBank/DDBJ whole genome shotgun (WGS) entry which is preliminary data.</text>
</comment>
<proteinExistence type="predicted"/>
<organism evidence="2 3">
    <name type="scientific">Mycena maculata</name>
    <dbReference type="NCBI Taxonomy" id="230809"/>
    <lineage>
        <taxon>Eukaryota</taxon>
        <taxon>Fungi</taxon>
        <taxon>Dikarya</taxon>
        <taxon>Basidiomycota</taxon>
        <taxon>Agaricomycotina</taxon>
        <taxon>Agaricomycetes</taxon>
        <taxon>Agaricomycetidae</taxon>
        <taxon>Agaricales</taxon>
        <taxon>Marasmiineae</taxon>
        <taxon>Mycenaceae</taxon>
        <taxon>Mycena</taxon>
    </lineage>
</organism>
<dbReference type="PROSITE" id="PS50006">
    <property type="entry name" value="FHA_DOMAIN"/>
    <property type="match status" value="1"/>
</dbReference>
<accession>A0AAD7N0N0</accession>
<dbReference type="GO" id="GO:0005737">
    <property type="term" value="C:cytoplasm"/>
    <property type="evidence" value="ECO:0007669"/>
    <property type="project" value="TreeGrafter"/>
</dbReference>
<dbReference type="Gene3D" id="2.60.200.20">
    <property type="match status" value="1"/>
</dbReference>
<dbReference type="InterPro" id="IPR000253">
    <property type="entry name" value="FHA_dom"/>
</dbReference>
<sequence>EGNGVFESRVLSRQHAEAWVEDGRILIRDVKSSNGTFVNGERLSAEGQESEPFELRSDDILEFGIDIVGEHGEVVHRKVAARVTCALTPTDAQRAIRAEQR</sequence>
<protein>
    <recommendedName>
        <fullName evidence="1">FHA domain-containing protein</fullName>
    </recommendedName>
</protein>
<dbReference type="AlphaFoldDB" id="A0AAD7N0N0"/>
<keyword evidence="3" id="KW-1185">Reference proteome</keyword>
<feature type="domain" description="FHA" evidence="1">
    <location>
        <begin position="1"/>
        <end position="43"/>
    </location>
</feature>
<gene>
    <name evidence="2" type="ORF">DFH07DRAFT_707981</name>
</gene>